<dbReference type="PANTHER" id="PTHR42928:SF5">
    <property type="entry name" value="BLR1237 PROTEIN"/>
    <property type="match status" value="1"/>
</dbReference>
<dbReference type="PANTHER" id="PTHR42928">
    <property type="entry name" value="TRICARBOXYLATE-BINDING PROTEIN"/>
    <property type="match status" value="1"/>
</dbReference>
<evidence type="ECO:0000313" key="3">
    <source>
        <dbReference type="Proteomes" id="UP001165492"/>
    </source>
</evidence>
<dbReference type="CDD" id="cd07012">
    <property type="entry name" value="PBP2_Bug_TTT"/>
    <property type="match status" value="1"/>
</dbReference>
<dbReference type="Gene3D" id="3.40.190.10">
    <property type="entry name" value="Periplasmic binding protein-like II"/>
    <property type="match status" value="1"/>
</dbReference>
<accession>A0ABS8HRX2</accession>
<comment type="similarity">
    <text evidence="1">Belongs to the UPF0065 (bug) family.</text>
</comment>
<dbReference type="Pfam" id="PF03401">
    <property type="entry name" value="TctC"/>
    <property type="match status" value="1"/>
</dbReference>
<dbReference type="Proteomes" id="UP001165492">
    <property type="component" value="Unassembled WGS sequence"/>
</dbReference>
<comment type="caution">
    <text evidence="2">The sequence shown here is derived from an EMBL/GenBank/DDBJ whole genome shotgun (WGS) entry which is preliminary data.</text>
</comment>
<dbReference type="InterPro" id="IPR005064">
    <property type="entry name" value="BUG"/>
</dbReference>
<reference evidence="2" key="1">
    <citation type="submission" date="2021-11" db="EMBL/GenBank/DDBJ databases">
        <title>Description of a new species Pelosinus isolated from the bottom sediments of Lake Baikal.</title>
        <authorList>
            <person name="Zakharyuk A."/>
        </authorList>
    </citation>
    <scope>NUCLEOTIDE SEQUENCE</scope>
    <source>
        <strain evidence="2">Bkl1</strain>
    </source>
</reference>
<evidence type="ECO:0000256" key="1">
    <source>
        <dbReference type="ARBA" id="ARBA00006987"/>
    </source>
</evidence>
<dbReference type="PIRSF" id="PIRSF017082">
    <property type="entry name" value="YflP"/>
    <property type="match status" value="1"/>
</dbReference>
<evidence type="ECO:0000313" key="2">
    <source>
        <dbReference type="EMBL" id="MCC5465356.1"/>
    </source>
</evidence>
<keyword evidence="3" id="KW-1185">Reference proteome</keyword>
<sequence length="315" mass="34440">MINPKAATTTNTYPDRPITIIVPFSAGGSLDLIARALEKTAVQHLGQPMIVVNKPGAAGTLAWNELTGTTPDGYTIGITGVEIILHPLYGLSKYNYPTSLEPLVQVSSSPFIMVVQANQPWQNVDDLVKDARQHPGQLKFGNSGVGSLPHLLSEMFAQSTGITLQPVPFQGGSESLKSLLGGHVQAIFTSTSIVKEHLKNGTLRALAVTGEQRLADPVFANVPTFKELGKDIVFSYWIGVAAPKEMPLEVKEKLANGLKAIIAEPEFQKNVENNGLQFEYLNPKEFQEKWLRDNETLSKTIKETGILERIKEQKK</sequence>
<gene>
    <name evidence="2" type="ORF">LMF89_08260</name>
</gene>
<name>A0ABS8HRX2_9FIRM</name>
<dbReference type="SUPFAM" id="SSF53850">
    <property type="entry name" value="Periplasmic binding protein-like II"/>
    <property type="match status" value="1"/>
</dbReference>
<dbReference type="InterPro" id="IPR042100">
    <property type="entry name" value="Bug_dom1"/>
</dbReference>
<organism evidence="2 3">
    <name type="scientific">Pelosinus baikalensis</name>
    <dbReference type="NCBI Taxonomy" id="2892015"/>
    <lineage>
        <taxon>Bacteria</taxon>
        <taxon>Bacillati</taxon>
        <taxon>Bacillota</taxon>
        <taxon>Negativicutes</taxon>
        <taxon>Selenomonadales</taxon>
        <taxon>Sporomusaceae</taxon>
        <taxon>Pelosinus</taxon>
    </lineage>
</organism>
<protein>
    <submittedName>
        <fullName evidence="2">Tripartite tricarboxylate transporter substrate binding protein</fullName>
    </submittedName>
</protein>
<dbReference type="EMBL" id="JAJHJB010000008">
    <property type="protein sequence ID" value="MCC5465356.1"/>
    <property type="molecule type" value="Genomic_DNA"/>
</dbReference>
<proteinExistence type="inferred from homology"/>
<dbReference type="Gene3D" id="3.40.190.150">
    <property type="entry name" value="Bordetella uptake gene, domain 1"/>
    <property type="match status" value="1"/>
</dbReference>